<dbReference type="GO" id="GO:0030497">
    <property type="term" value="P:fatty acid elongation"/>
    <property type="evidence" value="ECO:0007669"/>
    <property type="project" value="TreeGrafter"/>
</dbReference>
<comment type="caution">
    <text evidence="3">The sequence shown here is derived from an EMBL/GenBank/DDBJ whole genome shotgun (WGS) entry which is preliminary data.</text>
</comment>
<dbReference type="EMBL" id="LHPF02000004">
    <property type="protein sequence ID" value="PSC74557.1"/>
    <property type="molecule type" value="Genomic_DNA"/>
</dbReference>
<proteinExistence type="predicted"/>
<evidence type="ECO:0000259" key="2">
    <source>
        <dbReference type="Pfam" id="PF00501"/>
    </source>
</evidence>
<dbReference type="AlphaFoldDB" id="A0A2P6VKG6"/>
<dbReference type="InterPro" id="IPR020845">
    <property type="entry name" value="AMP-binding_CS"/>
</dbReference>
<sequence length="618" mass="66980">MSEYGNGNDASSRQLSAAARAIAGLASLPEVWAWAAQQYGDAPAVQDLKRTLQVRLTFRELWEQAQRFGAGLTALGVHPSDRVALFAESSGRWVVADAGIQAAGAADAVRGVDSISTDELSFILDASGACALVAQDARTLQRLLPHLPDSCNFAVELWGDAPAAPSKPSLRVLTFDQLLAEGERALSAWQPHPSTPGDLASLMFTSGTSGHPKGVATTHSNLLSQLLGLDSFPVERGDLAVTYLPPWHSYGRIFDYYLLSRGACLYYSRLRDLKADLAEQQPHVFVSVPLLLENLHDKAMRQLSKLAEQEAQLLEAAMHHIRAQRMLTGTSLDHSVDPPSPDQLAAAGKTAAQLAHVHEQAKDMFSRLRRQLGFSRSRWVISGGGTLADFVDDFFEAIGVPLVSGYGLTETSPVLSARRLDLNIRGTIGPPLPDTDIRIVSLDDKTKELPDGQQGLILARGPQVMHGYWNDDKANDEAFPYDLQSGWFDTGGHEKSTSLAQGRSHPPPPCPPPVRQKDTIVLSNGENIEPACIEATLCTSSHIAFAVLVGQNRRGLGALLVPSPEAVEQFGQGDPQSPELRKLLQEEGGTLTRKLNPRKGEVFKKYATEVAALEQELR</sequence>
<reference evidence="3 4" key="1">
    <citation type="journal article" date="2018" name="Plant J.">
        <title>Genome sequences of Chlorella sorokiniana UTEX 1602 and Micractinium conductrix SAG 241.80: implications to maltose excretion by a green alga.</title>
        <authorList>
            <person name="Arriola M.B."/>
            <person name="Velmurugan N."/>
            <person name="Zhang Y."/>
            <person name="Plunkett M.H."/>
            <person name="Hondzo H."/>
            <person name="Barney B.M."/>
        </authorList>
    </citation>
    <scope>NUCLEOTIDE SEQUENCE [LARGE SCALE GENOMIC DNA]</scope>
    <source>
        <strain evidence="3 4">SAG 241.80</strain>
    </source>
</reference>
<evidence type="ECO:0000313" key="3">
    <source>
        <dbReference type="EMBL" id="PSC74557.1"/>
    </source>
</evidence>
<dbReference type="InterPro" id="IPR000873">
    <property type="entry name" value="AMP-dep_synth/lig_dom"/>
</dbReference>
<dbReference type="Pfam" id="PF23562">
    <property type="entry name" value="AMP-binding_C_3"/>
    <property type="match status" value="1"/>
</dbReference>
<keyword evidence="4" id="KW-1185">Reference proteome</keyword>
<dbReference type="SUPFAM" id="SSF56801">
    <property type="entry name" value="Acetyl-CoA synthetase-like"/>
    <property type="match status" value="1"/>
</dbReference>
<evidence type="ECO:0000313" key="4">
    <source>
        <dbReference type="Proteomes" id="UP000239649"/>
    </source>
</evidence>
<feature type="domain" description="AMP-dependent synthetase/ligase" evidence="2">
    <location>
        <begin position="33"/>
        <end position="469"/>
    </location>
</feature>
<accession>A0A2P6VKG6</accession>
<dbReference type="PANTHER" id="PTHR43813">
    <property type="entry name" value="ACYL-ACTIVATING ENZYME 16, CHLOROPLASTIC-RELATED"/>
    <property type="match status" value="1"/>
</dbReference>
<dbReference type="Gene3D" id="3.40.50.12780">
    <property type="entry name" value="N-terminal domain of ligase-like"/>
    <property type="match status" value="1"/>
</dbReference>
<dbReference type="OrthoDB" id="494792at2759"/>
<dbReference type="PROSITE" id="PS00455">
    <property type="entry name" value="AMP_BINDING"/>
    <property type="match status" value="1"/>
</dbReference>
<dbReference type="GO" id="GO:0009507">
    <property type="term" value="C:chloroplast"/>
    <property type="evidence" value="ECO:0007669"/>
    <property type="project" value="TreeGrafter"/>
</dbReference>
<dbReference type="Proteomes" id="UP000239649">
    <property type="component" value="Unassembled WGS sequence"/>
</dbReference>
<organism evidence="3 4">
    <name type="scientific">Micractinium conductrix</name>
    <dbReference type="NCBI Taxonomy" id="554055"/>
    <lineage>
        <taxon>Eukaryota</taxon>
        <taxon>Viridiplantae</taxon>
        <taxon>Chlorophyta</taxon>
        <taxon>core chlorophytes</taxon>
        <taxon>Trebouxiophyceae</taxon>
        <taxon>Chlorellales</taxon>
        <taxon>Chlorellaceae</taxon>
        <taxon>Chlorella clade</taxon>
        <taxon>Micractinium</taxon>
    </lineage>
</organism>
<protein>
    <submittedName>
        <fullName evidence="3">Long-chain-fatty-acid-ligase</fullName>
    </submittedName>
</protein>
<dbReference type="PANTHER" id="PTHR43813:SF1">
    <property type="entry name" value="ACYL-ACTIVATING ENZYME 16, CHLOROPLASTIC-RELATED"/>
    <property type="match status" value="1"/>
</dbReference>
<feature type="region of interest" description="Disordered" evidence="1">
    <location>
        <begin position="490"/>
        <end position="514"/>
    </location>
</feature>
<evidence type="ECO:0000256" key="1">
    <source>
        <dbReference type="SAM" id="MobiDB-lite"/>
    </source>
</evidence>
<gene>
    <name evidence="3" type="ORF">C2E20_2348</name>
</gene>
<feature type="compositionally biased region" description="Pro residues" evidence="1">
    <location>
        <begin position="505"/>
        <end position="514"/>
    </location>
</feature>
<dbReference type="InterPro" id="IPR052987">
    <property type="entry name" value="Chloroplast_AMP-bd_Enzymes"/>
</dbReference>
<name>A0A2P6VKG6_9CHLO</name>
<dbReference type="GO" id="GO:0008922">
    <property type="term" value="F:long-chain fatty acid [acyl-carrier-protein] ligase activity"/>
    <property type="evidence" value="ECO:0007669"/>
    <property type="project" value="TreeGrafter"/>
</dbReference>
<dbReference type="Pfam" id="PF00501">
    <property type="entry name" value="AMP-binding"/>
    <property type="match status" value="1"/>
</dbReference>
<dbReference type="InterPro" id="IPR042099">
    <property type="entry name" value="ANL_N_sf"/>
</dbReference>
<dbReference type="STRING" id="554055.A0A2P6VKG6"/>